<dbReference type="Pfam" id="PF05478">
    <property type="entry name" value="Prominin"/>
    <property type="match status" value="1"/>
</dbReference>
<dbReference type="InterPro" id="IPR008795">
    <property type="entry name" value="Prominin"/>
</dbReference>
<evidence type="ECO:0000256" key="5">
    <source>
        <dbReference type="ARBA" id="ARBA00023136"/>
    </source>
</evidence>
<evidence type="ECO:0000256" key="4">
    <source>
        <dbReference type="ARBA" id="ARBA00022989"/>
    </source>
</evidence>
<sequence>MPVPSPTAFPVAILLAILVAASVTETAHPGRNVPSSSESVPLLRFEPFRASEPYRCGLFAEQANQPDPAMRTLQRAQNALIRTLSRTFPHQKLLSDDALLGNVDAWKQSFVERRDQWVDFELWWLIGALLLVAVPPLFTLLYLAYRCVSCCCCRGQRSEKALLSDRRFDGARRLVLNALLGLLVVANIFCAAILLINTQYAQHGLDELPTRLHYCASDVFIYRSETVERIRKLLRDDFYVLNGSLNRALDVAGEAVVGRLKRVTGTDLIDEMITKTNNAGPMRKHFDELSRELPRVLDARHALQTRLLRLRQARDGLRECERTSKDGARVALCHQARQALAPVLELAEAEEEDKAADWESVERVREVSELLPEEVPPALRDIEQMDLEAKFAPATEGMLLLQRGVQQVVDSRRGDANDRLHALDRTLHALQDQLATTIKGVDLRFLDEHIMDPIMLQREHFRHAVHFGWIGALVVSGLFAFLALALLLGLCYGCCGRRPNEFDDDCCVRSTGASFFSCSIWLSLALMSVFGLIAAVAMLFGANASHLVCRPLEEPLQRPDFLTLLDRLVRLYGLDRPSSSSTRQSASGGIDHFSLGQLFTDQRRPADFIRECAQQRTLYTMFGLDKKFKLVGREGLQDDYQYLRSILDNLSSHQLIDEALSHGMVSDDPRLSARQWHFFSAPMRQALQRLGQVRVPEWNASGVEQFCTQHKHFALEGVIAELRHLSQSGEVEAGDAGASDNSSGTSAPNHAELDAVMHFLEELRPDTVQVRAQLEQTCGQLEQLQREVHALRFNASLLLENLQHAETELSSKDKLRAQLQAVAGEVADELLERVRIYERHVNHSMTTEVSSCAPLASIASNVRVALCDYALDPLNSLWIAMAVGLALLLPIIVLATALNPLYHHTHSYVKYSMHTGDTSPRHDAFATDIYGMVGSHQQQQYHLLPSQQHNHNGAKQYAQQITSPMSLVSGGTTQRR</sequence>
<keyword evidence="5 8" id="KW-0472">Membrane</keyword>
<evidence type="ECO:0000313" key="10">
    <source>
        <dbReference type="Proteomes" id="UP000887572"/>
    </source>
</evidence>
<feature type="transmembrane region" description="Helical" evidence="8">
    <location>
        <begin position="467"/>
        <end position="492"/>
    </location>
</feature>
<proteinExistence type="inferred from homology"/>
<evidence type="ECO:0000256" key="2">
    <source>
        <dbReference type="ARBA" id="ARBA00006058"/>
    </source>
</evidence>
<keyword evidence="4 8" id="KW-1133">Transmembrane helix</keyword>
<evidence type="ECO:0000256" key="3">
    <source>
        <dbReference type="ARBA" id="ARBA00022692"/>
    </source>
</evidence>
<reference evidence="11" key="1">
    <citation type="submission" date="2022-11" db="UniProtKB">
        <authorList>
            <consortium name="WormBaseParasite"/>
        </authorList>
    </citation>
    <scope>IDENTIFICATION</scope>
</reference>
<name>A0A914GS22_GLORO</name>
<feature type="transmembrane region" description="Helical" evidence="8">
    <location>
        <begin position="877"/>
        <end position="902"/>
    </location>
</feature>
<evidence type="ECO:0000256" key="8">
    <source>
        <dbReference type="SAM" id="Phobius"/>
    </source>
</evidence>
<evidence type="ECO:0000313" key="11">
    <source>
        <dbReference type="WBParaSite" id="Gr19_v10_g10746.t1"/>
    </source>
</evidence>
<keyword evidence="9" id="KW-0732">Signal</keyword>
<organism evidence="10 11">
    <name type="scientific">Globodera rostochiensis</name>
    <name type="common">Golden nematode worm</name>
    <name type="synonym">Heterodera rostochiensis</name>
    <dbReference type="NCBI Taxonomy" id="31243"/>
    <lineage>
        <taxon>Eukaryota</taxon>
        <taxon>Metazoa</taxon>
        <taxon>Ecdysozoa</taxon>
        <taxon>Nematoda</taxon>
        <taxon>Chromadorea</taxon>
        <taxon>Rhabditida</taxon>
        <taxon>Tylenchina</taxon>
        <taxon>Tylenchomorpha</taxon>
        <taxon>Tylenchoidea</taxon>
        <taxon>Heteroderidae</taxon>
        <taxon>Heteroderinae</taxon>
        <taxon>Globodera</taxon>
    </lineage>
</organism>
<keyword evidence="3 8" id="KW-0812">Transmembrane</keyword>
<comment type="similarity">
    <text evidence="2">Belongs to the prominin family.</text>
</comment>
<keyword evidence="10" id="KW-1185">Reference proteome</keyword>
<dbReference type="Proteomes" id="UP000887572">
    <property type="component" value="Unplaced"/>
</dbReference>
<evidence type="ECO:0000256" key="7">
    <source>
        <dbReference type="SAM" id="Coils"/>
    </source>
</evidence>
<keyword evidence="7" id="KW-0175">Coiled coil</keyword>
<evidence type="ECO:0000256" key="9">
    <source>
        <dbReference type="SAM" id="SignalP"/>
    </source>
</evidence>
<dbReference type="WBParaSite" id="Gr19_v10_g10746.t1">
    <property type="protein sequence ID" value="Gr19_v10_g10746.t1"/>
    <property type="gene ID" value="Gr19_v10_g10746"/>
</dbReference>
<feature type="transmembrane region" description="Helical" evidence="8">
    <location>
        <begin position="513"/>
        <end position="540"/>
    </location>
</feature>
<evidence type="ECO:0000256" key="6">
    <source>
        <dbReference type="ARBA" id="ARBA00023180"/>
    </source>
</evidence>
<feature type="transmembrane region" description="Helical" evidence="8">
    <location>
        <begin position="174"/>
        <end position="196"/>
    </location>
</feature>
<feature type="signal peptide" evidence="9">
    <location>
        <begin position="1"/>
        <end position="26"/>
    </location>
</feature>
<dbReference type="PANTHER" id="PTHR22730:SF1">
    <property type="entry name" value="PROMININ-LIKE PROTEIN"/>
    <property type="match status" value="1"/>
</dbReference>
<dbReference type="AlphaFoldDB" id="A0A914GS22"/>
<feature type="chain" id="PRO_5036896691" evidence="9">
    <location>
        <begin position="27"/>
        <end position="976"/>
    </location>
</feature>
<protein>
    <submittedName>
        <fullName evidence="11">Prominin-like protein</fullName>
    </submittedName>
</protein>
<feature type="transmembrane region" description="Helical" evidence="8">
    <location>
        <begin position="122"/>
        <end position="145"/>
    </location>
</feature>
<accession>A0A914GS22</accession>
<evidence type="ECO:0000256" key="1">
    <source>
        <dbReference type="ARBA" id="ARBA00004141"/>
    </source>
</evidence>
<feature type="coiled-coil region" evidence="7">
    <location>
        <begin position="767"/>
        <end position="801"/>
    </location>
</feature>
<keyword evidence="6" id="KW-0325">Glycoprotein</keyword>
<dbReference type="PANTHER" id="PTHR22730">
    <property type="entry name" value="PROMININ PROM PROTEIN"/>
    <property type="match status" value="1"/>
</dbReference>
<dbReference type="GO" id="GO:0016020">
    <property type="term" value="C:membrane"/>
    <property type="evidence" value="ECO:0007669"/>
    <property type="project" value="UniProtKB-SubCell"/>
</dbReference>
<comment type="subcellular location">
    <subcellularLocation>
        <location evidence="1">Membrane</location>
        <topology evidence="1">Multi-pass membrane protein</topology>
    </subcellularLocation>
</comment>